<dbReference type="SUPFAM" id="SSF52540">
    <property type="entry name" value="P-loop containing nucleoside triphosphate hydrolases"/>
    <property type="match status" value="1"/>
</dbReference>
<dbReference type="STRING" id="504805.SAMN05421505_12726"/>
<organism evidence="1 2">
    <name type="scientific">Sinosporangium album</name>
    <dbReference type="NCBI Taxonomy" id="504805"/>
    <lineage>
        <taxon>Bacteria</taxon>
        <taxon>Bacillati</taxon>
        <taxon>Actinomycetota</taxon>
        <taxon>Actinomycetes</taxon>
        <taxon>Streptosporangiales</taxon>
        <taxon>Streptosporangiaceae</taxon>
        <taxon>Sinosporangium</taxon>
    </lineage>
</organism>
<dbReference type="AlphaFoldDB" id="A0A1G8GG89"/>
<accession>A0A1G8GG89</accession>
<dbReference type="InterPro" id="IPR027417">
    <property type="entry name" value="P-loop_NTPase"/>
</dbReference>
<reference evidence="1 2" key="1">
    <citation type="submission" date="2016-10" db="EMBL/GenBank/DDBJ databases">
        <authorList>
            <person name="de Groot N.N."/>
        </authorList>
    </citation>
    <scope>NUCLEOTIDE SEQUENCE [LARGE SCALE GENOMIC DNA]</scope>
    <source>
        <strain evidence="1 2">CPCC 201354</strain>
    </source>
</reference>
<proteinExistence type="predicted"/>
<dbReference type="Gene3D" id="3.40.50.300">
    <property type="entry name" value="P-loop containing nucleotide triphosphate hydrolases"/>
    <property type="match status" value="1"/>
</dbReference>
<protein>
    <submittedName>
        <fullName evidence="1">Dynamin family protein</fullName>
    </submittedName>
</protein>
<keyword evidence="2" id="KW-1185">Reference proteome</keyword>
<evidence type="ECO:0000313" key="1">
    <source>
        <dbReference type="EMBL" id="SDH93297.1"/>
    </source>
</evidence>
<name>A0A1G8GG89_9ACTN</name>
<dbReference type="Proteomes" id="UP000198923">
    <property type="component" value="Unassembled WGS sequence"/>
</dbReference>
<gene>
    <name evidence="1" type="ORF">SAMN05421505_12726</name>
</gene>
<sequence length="785" mass="84871">MAQPAGGNLASSALDHRAAMAAAGANVGNLLGAIRSAGPLPDLGGALRRLENAADEIQKLVSEPVRLALIGRYSSGKSRLIGTLLGNPALLPSEWDPTTGNVTVLRLHACDAVTATRRGTQVHFLSQEDLTRCITSMARSIAAMLHDLGAPAGLDPAGLQALDPTDVDALRGWLERAWRLNISPLRTRAAEFSRLLGAYESGRDLLGAAVAVDDAVLREVSAIKNREHVEEADDLPAPPVRPVRRGERLTARTAEAVFDLVDHIEITVDVPHGSWGAELLGDGGLIYDFPGAGNHETGMRDRYLARRDLREVTVSLVAIDAGLPHDHAPFQMIEDFYSGGQSGQNRRDHGRLACGTKADLITQDALRLGQTARPLTAAALESQAPQLAALVNQCRKAQPGGRSGETLLVSAYYHADPGEGYRLDHIADLLREDLPSYEGLAAALAALGADGGVARLREAIGAHVTAHGLALAAEAVGKQVAAAAVAAKDVANLLEKAAGSKKTSLKDKTGALELQRLAVKLRSDYGAVKQLVEEELCDLNRRPYGDGRTLVEITEAAVARTVTDWTEWEPLFSAVRGGVIVPEEAGDELAATTEPFRKRFLETYDDFDTVIDGIARDVLEAWRREQTDRMAEARTWIARAGVEHPELAKPLAMLAPYAELPWVAEIEPVTVHGDDSEPQERFPLREDYMLPWHIDAQFSQAKTKAAMRHQIHIRRIHRELTSALVDLAADRLADTLHATAGHVKAEFGRHGFPTLAELRAASKEEPASERRSPYADLIDLLRSYE</sequence>
<evidence type="ECO:0000313" key="2">
    <source>
        <dbReference type="Proteomes" id="UP000198923"/>
    </source>
</evidence>
<dbReference type="OrthoDB" id="9802035at2"/>
<dbReference type="EMBL" id="FNCN01000027">
    <property type="protein sequence ID" value="SDH93297.1"/>
    <property type="molecule type" value="Genomic_DNA"/>
</dbReference>